<feature type="non-terminal residue" evidence="2">
    <location>
        <position position="1"/>
    </location>
</feature>
<dbReference type="AlphaFoldDB" id="A0A131Y3Y1"/>
<feature type="region of interest" description="Disordered" evidence="1">
    <location>
        <begin position="88"/>
        <end position="154"/>
    </location>
</feature>
<evidence type="ECO:0000313" key="2">
    <source>
        <dbReference type="EMBL" id="JAP74194.1"/>
    </source>
</evidence>
<protein>
    <submittedName>
        <fullName evidence="2">Uncharacterized protein</fullName>
    </submittedName>
</protein>
<reference evidence="2" key="1">
    <citation type="submission" date="2016-02" db="EMBL/GenBank/DDBJ databases">
        <title>RNAseq analyses of the midgut from blood- or serum-fed Ixodes ricinus ticks.</title>
        <authorList>
            <person name="Perner J."/>
            <person name="Provaznik J."/>
            <person name="Schrenkova J."/>
            <person name="Urbanova V."/>
            <person name="Ribeiro J.M."/>
            <person name="Kopacek P."/>
        </authorList>
    </citation>
    <scope>NUCLEOTIDE SEQUENCE</scope>
    <source>
        <tissue evidence="2">Gut</tissue>
    </source>
</reference>
<proteinExistence type="evidence at transcript level"/>
<feature type="region of interest" description="Disordered" evidence="1">
    <location>
        <begin position="1"/>
        <end position="65"/>
    </location>
</feature>
<evidence type="ECO:0000256" key="1">
    <source>
        <dbReference type="SAM" id="MobiDB-lite"/>
    </source>
</evidence>
<organism evidence="2">
    <name type="scientific">Ixodes ricinus</name>
    <name type="common">Common tick</name>
    <name type="synonym">Acarus ricinus</name>
    <dbReference type="NCBI Taxonomy" id="34613"/>
    <lineage>
        <taxon>Eukaryota</taxon>
        <taxon>Metazoa</taxon>
        <taxon>Ecdysozoa</taxon>
        <taxon>Arthropoda</taxon>
        <taxon>Chelicerata</taxon>
        <taxon>Arachnida</taxon>
        <taxon>Acari</taxon>
        <taxon>Parasitiformes</taxon>
        <taxon>Ixodida</taxon>
        <taxon>Ixodoidea</taxon>
        <taxon>Ixodidae</taxon>
        <taxon>Ixodinae</taxon>
        <taxon>Ixodes</taxon>
    </lineage>
</organism>
<name>A0A131Y3Y1_IXORI</name>
<dbReference type="EMBL" id="GEFM01001602">
    <property type="protein sequence ID" value="JAP74194.1"/>
    <property type="molecule type" value="mRNA"/>
</dbReference>
<accession>A0A131Y3Y1</accession>
<sequence length="222" mass="23246">VDSDEQVPAKKSKGPQMSIGGPFMASDRPHSQGTPLESAEDAAGGSSKIESARESGAGNLADCQAAGVRQSTIHFQHPGGSNEREIYALLSSDQGAQESEILPPPTTLASADPANAVQIDIDDAGDSDRSSSDDSTDGDAGEKPGAVIHAADDSAGMGLGRTKIVLNMKLETGELRDKELKESMCRLLQAEAEFVESRTKLLKTELNSNKVDNNTSDFSGTE</sequence>